<keyword evidence="12" id="KW-1185">Reference proteome</keyword>
<dbReference type="GO" id="GO:0043186">
    <property type="term" value="C:P granule"/>
    <property type="evidence" value="ECO:0007669"/>
    <property type="project" value="TreeGrafter"/>
</dbReference>
<dbReference type="OrthoDB" id="24555at2759"/>
<dbReference type="GO" id="GO:0060964">
    <property type="term" value="P:regulation of miRNA-mediated gene silencing"/>
    <property type="evidence" value="ECO:0007669"/>
    <property type="project" value="InterPro"/>
</dbReference>
<feature type="compositionally biased region" description="Polar residues" evidence="9">
    <location>
        <begin position="287"/>
        <end position="299"/>
    </location>
</feature>
<evidence type="ECO:0000256" key="9">
    <source>
        <dbReference type="SAM" id="MobiDB-lite"/>
    </source>
</evidence>
<dbReference type="EMBL" id="CAJPVJ010000722">
    <property type="protein sequence ID" value="CAG2163241.1"/>
    <property type="molecule type" value="Genomic_DNA"/>
</dbReference>
<dbReference type="AlphaFoldDB" id="A0A7R9LHB1"/>
<evidence type="ECO:0000256" key="7">
    <source>
        <dbReference type="ARBA" id="ARBA00023158"/>
    </source>
</evidence>
<feature type="region of interest" description="Disordered" evidence="9">
    <location>
        <begin position="287"/>
        <end position="330"/>
    </location>
</feature>
<proteinExistence type="inferred from homology"/>
<dbReference type="GO" id="GO:0043565">
    <property type="term" value="F:sequence-specific DNA binding"/>
    <property type="evidence" value="ECO:0007669"/>
    <property type="project" value="TreeGrafter"/>
</dbReference>
<dbReference type="Pfam" id="PF13017">
    <property type="entry name" value="Maelstrom"/>
    <property type="match status" value="1"/>
</dbReference>
<dbReference type="GO" id="GO:0005634">
    <property type="term" value="C:nucleus"/>
    <property type="evidence" value="ECO:0007669"/>
    <property type="project" value="UniProtKB-SubCell"/>
</dbReference>
<evidence type="ECO:0000256" key="3">
    <source>
        <dbReference type="ARBA" id="ARBA00007057"/>
    </source>
</evidence>
<dbReference type="GO" id="GO:0007283">
    <property type="term" value="P:spermatogenesis"/>
    <property type="evidence" value="ECO:0007669"/>
    <property type="project" value="TreeGrafter"/>
</dbReference>
<feature type="domain" description="Maelstrom" evidence="10">
    <location>
        <begin position="54"/>
        <end position="262"/>
    </location>
</feature>
<reference evidence="11" key="1">
    <citation type="submission" date="2020-11" db="EMBL/GenBank/DDBJ databases">
        <authorList>
            <person name="Tran Van P."/>
        </authorList>
    </citation>
    <scope>NUCLEOTIDE SEQUENCE</scope>
</reference>
<dbReference type="InterPro" id="IPR024970">
    <property type="entry name" value="Maelstrom"/>
</dbReference>
<evidence type="ECO:0000313" key="11">
    <source>
        <dbReference type="EMBL" id="CAD7640917.1"/>
    </source>
</evidence>
<evidence type="ECO:0000259" key="10">
    <source>
        <dbReference type="Pfam" id="PF13017"/>
    </source>
</evidence>
<gene>
    <name evidence="11" type="ORF">ONB1V03_LOCUS2825</name>
</gene>
<dbReference type="InterPro" id="IPR039259">
    <property type="entry name" value="Protein_maelstrom"/>
</dbReference>
<dbReference type="GO" id="GO:0030154">
    <property type="term" value="P:cell differentiation"/>
    <property type="evidence" value="ECO:0007669"/>
    <property type="project" value="UniProtKB-KW"/>
</dbReference>
<comment type="similarity">
    <text evidence="3">Belongs to the maelstrom family.</text>
</comment>
<keyword evidence="8" id="KW-0539">Nucleus</keyword>
<name>A0A7R9LHB1_9ACAR</name>
<evidence type="ECO:0000256" key="2">
    <source>
        <dbReference type="ARBA" id="ARBA00004496"/>
    </source>
</evidence>
<comment type="subcellular location">
    <subcellularLocation>
        <location evidence="2">Cytoplasm</location>
    </subcellularLocation>
    <subcellularLocation>
        <location evidence="1">Nucleus</location>
    </subcellularLocation>
</comment>
<keyword evidence="5" id="KW-0221">Differentiation</keyword>
<dbReference type="PANTHER" id="PTHR21358:SF4">
    <property type="entry name" value="PROTEIN MAELSTROM HOMOLOG"/>
    <property type="match status" value="1"/>
</dbReference>
<dbReference type="EMBL" id="OC915547">
    <property type="protein sequence ID" value="CAD7640917.1"/>
    <property type="molecule type" value="Genomic_DNA"/>
</dbReference>
<dbReference type="GO" id="GO:0007140">
    <property type="term" value="P:male meiotic nuclear division"/>
    <property type="evidence" value="ECO:0007669"/>
    <property type="project" value="TreeGrafter"/>
</dbReference>
<evidence type="ECO:0000313" key="12">
    <source>
        <dbReference type="Proteomes" id="UP000728032"/>
    </source>
</evidence>
<organism evidence="11">
    <name type="scientific">Oppiella nova</name>
    <dbReference type="NCBI Taxonomy" id="334625"/>
    <lineage>
        <taxon>Eukaryota</taxon>
        <taxon>Metazoa</taxon>
        <taxon>Ecdysozoa</taxon>
        <taxon>Arthropoda</taxon>
        <taxon>Chelicerata</taxon>
        <taxon>Arachnida</taxon>
        <taxon>Acari</taxon>
        <taxon>Acariformes</taxon>
        <taxon>Sarcoptiformes</taxon>
        <taxon>Oribatida</taxon>
        <taxon>Brachypylina</taxon>
        <taxon>Oppioidea</taxon>
        <taxon>Oppiidae</taxon>
        <taxon>Oppiella</taxon>
    </lineage>
</organism>
<dbReference type="Proteomes" id="UP000728032">
    <property type="component" value="Unassembled WGS sequence"/>
</dbReference>
<dbReference type="GO" id="GO:0034587">
    <property type="term" value="P:piRNA processing"/>
    <property type="evidence" value="ECO:0007669"/>
    <property type="project" value="TreeGrafter"/>
</dbReference>
<dbReference type="GO" id="GO:0045892">
    <property type="term" value="P:negative regulation of DNA-templated transcription"/>
    <property type="evidence" value="ECO:0007669"/>
    <property type="project" value="TreeGrafter"/>
</dbReference>
<evidence type="ECO:0000256" key="4">
    <source>
        <dbReference type="ARBA" id="ARBA00022490"/>
    </source>
</evidence>
<keyword evidence="7" id="KW-0943">RNA-mediated gene silencing</keyword>
<keyword evidence="6" id="KW-0238">DNA-binding</keyword>
<evidence type="ECO:0000256" key="5">
    <source>
        <dbReference type="ARBA" id="ARBA00022782"/>
    </source>
</evidence>
<protein>
    <recommendedName>
        <fullName evidence="10">Maelstrom domain-containing protein</fullName>
    </recommendedName>
</protein>
<keyword evidence="4" id="KW-0963">Cytoplasm</keyword>
<evidence type="ECO:0000256" key="1">
    <source>
        <dbReference type="ARBA" id="ARBA00004123"/>
    </source>
</evidence>
<sequence>MLYGSTVYLMIDDDCGREEYREKMVEACGTRDQLMNASFFIVATNVMCETQQAEFPPLEIGICQYSIASGIKFSYHEFIDAGKVPLGYMHSAKEHADRTHRIPLNGFNLSTNNYKKLVEDMKQILEESRFTNQMTGKPTPMLVFCREDAIEQNRGVFQWLQHKYNEINKTSFEWDLEVLDLVLLLYYISKSGGHTISMAAGEGAMKSSVYDYAIHDLCEYHKDLDNKECAKGLARRLCFMLSDVLCSMFGITPTQNHLPLKVEVNAETYTGVLHDVKQLLPNRYHQNVGTDDSQWNPNQDMADEEANSPIPQTGIGRGRPNASKPQNNSF</sequence>
<accession>A0A7R9LHB1</accession>
<evidence type="ECO:0000256" key="6">
    <source>
        <dbReference type="ARBA" id="ARBA00023125"/>
    </source>
</evidence>
<evidence type="ECO:0000256" key="8">
    <source>
        <dbReference type="ARBA" id="ARBA00023242"/>
    </source>
</evidence>
<dbReference type="PANTHER" id="PTHR21358">
    <property type="entry name" value="PROTEIN MAELSTROM HOMOLOG"/>
    <property type="match status" value="1"/>
</dbReference>